<keyword evidence="7" id="KW-0479">Metal-binding</keyword>
<comment type="caution">
    <text evidence="16">The sequence shown here is derived from an EMBL/GenBank/DDBJ whole genome shotgun (WGS) entry which is preliminary data.</text>
</comment>
<keyword evidence="12" id="KW-0464">Manganese</keyword>
<dbReference type="Pfam" id="PF17177">
    <property type="entry name" value="PPR_long"/>
    <property type="match status" value="1"/>
</dbReference>
<organism evidence="16 17">
    <name type="scientific">Eragrostis curvula</name>
    <name type="common">weeping love grass</name>
    <dbReference type="NCBI Taxonomy" id="38414"/>
    <lineage>
        <taxon>Eukaryota</taxon>
        <taxon>Viridiplantae</taxon>
        <taxon>Streptophyta</taxon>
        <taxon>Embryophyta</taxon>
        <taxon>Tracheophyta</taxon>
        <taxon>Spermatophyta</taxon>
        <taxon>Magnoliopsida</taxon>
        <taxon>Liliopsida</taxon>
        <taxon>Poales</taxon>
        <taxon>Poaceae</taxon>
        <taxon>PACMAD clade</taxon>
        <taxon>Chloridoideae</taxon>
        <taxon>Eragrostideae</taxon>
        <taxon>Eragrostidinae</taxon>
        <taxon>Eragrostis</taxon>
    </lineage>
</organism>
<dbReference type="GO" id="GO:0004526">
    <property type="term" value="F:ribonuclease P activity"/>
    <property type="evidence" value="ECO:0007669"/>
    <property type="project" value="UniProtKB-EC"/>
</dbReference>
<reference evidence="16 17" key="1">
    <citation type="journal article" date="2019" name="Sci. Rep.">
        <title>A high-quality genome of Eragrostis curvula grass provides insights into Poaceae evolution and supports new strategies to enhance forage quality.</title>
        <authorList>
            <person name="Carballo J."/>
            <person name="Santos B.A.C.M."/>
            <person name="Zappacosta D."/>
            <person name="Garbus I."/>
            <person name="Selva J.P."/>
            <person name="Gallo C.A."/>
            <person name="Diaz A."/>
            <person name="Albertini E."/>
            <person name="Caccamo M."/>
            <person name="Echenique V."/>
        </authorList>
    </citation>
    <scope>NUCLEOTIDE SEQUENCE [LARGE SCALE GENOMIC DNA]</scope>
    <source>
        <strain evidence="17">cv. Victoria</strain>
        <tissue evidence="16">Leaf</tissue>
    </source>
</reference>
<feature type="compositionally biased region" description="Basic and acidic residues" evidence="13">
    <location>
        <begin position="522"/>
        <end position="537"/>
    </location>
</feature>
<dbReference type="PANTHER" id="PTHR13547">
    <property type="match status" value="1"/>
</dbReference>
<dbReference type="EMBL" id="RWGY01000009">
    <property type="protein sequence ID" value="TVU37014.1"/>
    <property type="molecule type" value="Genomic_DNA"/>
</dbReference>
<keyword evidence="6" id="KW-0540">Nuclease</keyword>
<comment type="similarity">
    <text evidence="3">Belongs to the PPR family. P subfamily.</text>
</comment>
<evidence type="ECO:0000256" key="8">
    <source>
        <dbReference type="ARBA" id="ARBA00022737"/>
    </source>
</evidence>
<evidence type="ECO:0000256" key="1">
    <source>
        <dbReference type="ARBA" id="ARBA00000928"/>
    </source>
</evidence>
<keyword evidence="9" id="KW-0378">Hydrolase</keyword>
<dbReference type="Gene3D" id="3.40.50.11980">
    <property type="match status" value="1"/>
</dbReference>
<feature type="region of interest" description="Disordered" evidence="13">
    <location>
        <begin position="1"/>
        <end position="24"/>
    </location>
</feature>
<feature type="domain" description="PRORP" evidence="14">
    <location>
        <begin position="260"/>
        <end position="487"/>
    </location>
</feature>
<dbReference type="Gene3D" id="1.25.40.10">
    <property type="entry name" value="Tetratricopeptide repeat domain"/>
    <property type="match status" value="1"/>
</dbReference>
<evidence type="ECO:0000256" key="4">
    <source>
        <dbReference type="ARBA" id="ARBA00012179"/>
    </source>
</evidence>
<dbReference type="EC" id="3.1.26.5" evidence="4"/>
<dbReference type="FunFam" id="3.40.50.11980:FF:000002">
    <property type="entry name" value="Proteinaceous RNase P 2"/>
    <property type="match status" value="1"/>
</dbReference>
<evidence type="ECO:0000256" key="11">
    <source>
        <dbReference type="ARBA" id="ARBA00022842"/>
    </source>
</evidence>
<comment type="catalytic activity">
    <reaction evidence="1">
        <text>Endonucleolytic cleavage of RNA, removing 5'-extranucleotides from tRNA precursor.</text>
        <dbReference type="EC" id="3.1.26.5"/>
    </reaction>
</comment>
<feature type="domain" description="PROP1-like PPR" evidence="15">
    <location>
        <begin position="10"/>
        <end position="219"/>
    </location>
</feature>
<accession>A0A5J9VNJ9</accession>
<evidence type="ECO:0000256" key="7">
    <source>
        <dbReference type="ARBA" id="ARBA00022723"/>
    </source>
</evidence>
<evidence type="ECO:0000256" key="12">
    <source>
        <dbReference type="ARBA" id="ARBA00023211"/>
    </source>
</evidence>
<dbReference type="AlphaFoldDB" id="A0A5J9VNJ9"/>
<dbReference type="Gramene" id="TVU37014">
    <property type="protein sequence ID" value="TVU37014"/>
    <property type="gene ID" value="EJB05_18977"/>
</dbReference>
<keyword evidence="17" id="KW-1185">Reference proteome</keyword>
<gene>
    <name evidence="16" type="ORF">EJB05_18977</name>
</gene>
<keyword evidence="11" id="KW-0460">Magnesium</keyword>
<evidence type="ECO:0000313" key="17">
    <source>
        <dbReference type="Proteomes" id="UP000324897"/>
    </source>
</evidence>
<keyword evidence="10" id="KW-0862">Zinc</keyword>
<evidence type="ECO:0000256" key="10">
    <source>
        <dbReference type="ARBA" id="ARBA00022833"/>
    </source>
</evidence>
<dbReference type="InterPro" id="IPR011990">
    <property type="entry name" value="TPR-like_helical_dom_sf"/>
</dbReference>
<dbReference type="GO" id="GO:0001682">
    <property type="term" value="P:tRNA 5'-leader removal"/>
    <property type="evidence" value="ECO:0007669"/>
    <property type="project" value="TreeGrafter"/>
</dbReference>
<feature type="region of interest" description="Disordered" evidence="13">
    <location>
        <begin position="500"/>
        <end position="537"/>
    </location>
</feature>
<evidence type="ECO:0000256" key="13">
    <source>
        <dbReference type="SAM" id="MobiDB-lite"/>
    </source>
</evidence>
<protein>
    <recommendedName>
        <fullName evidence="4">ribonuclease P</fullName>
        <ecNumber evidence="4">3.1.26.5</ecNumber>
    </recommendedName>
</protein>
<dbReference type="PANTHER" id="PTHR13547:SF13">
    <property type="entry name" value="PROTEINACEOUS RNASE P 2"/>
    <property type="match status" value="1"/>
</dbReference>
<feature type="non-terminal residue" evidence="16">
    <location>
        <position position="1"/>
    </location>
</feature>
<keyword evidence="8" id="KW-0677">Repeat</keyword>
<name>A0A5J9VNJ9_9POAL</name>
<evidence type="ECO:0000259" key="15">
    <source>
        <dbReference type="Pfam" id="PF17177"/>
    </source>
</evidence>
<evidence type="ECO:0000256" key="9">
    <source>
        <dbReference type="ARBA" id="ARBA00022801"/>
    </source>
</evidence>
<dbReference type="OrthoDB" id="46913at2759"/>
<evidence type="ECO:0000256" key="2">
    <source>
        <dbReference type="ARBA" id="ARBA00001946"/>
    </source>
</evidence>
<dbReference type="Pfam" id="PF16953">
    <property type="entry name" value="PRORP"/>
    <property type="match status" value="1"/>
</dbReference>
<dbReference type="GO" id="GO:0046872">
    <property type="term" value="F:metal ion binding"/>
    <property type="evidence" value="ECO:0007669"/>
    <property type="project" value="UniProtKB-KW"/>
</dbReference>
<dbReference type="Proteomes" id="UP000324897">
    <property type="component" value="Unassembled WGS sequence"/>
</dbReference>
<comment type="cofactor">
    <cofactor evidence="2">
        <name>Mg(2+)</name>
        <dbReference type="ChEBI" id="CHEBI:18420"/>
    </cofactor>
</comment>
<evidence type="ECO:0000256" key="6">
    <source>
        <dbReference type="ARBA" id="ARBA00022722"/>
    </source>
</evidence>
<sequence length="537" mass="59046">MAAMATARRRPRRGSKGPNSDLSRILTDCTRRGDAAAAMAAFDAAVSDSDAPRLAAHQYNQLLHLLATADSSSFPSPAAAARRVFSHMLQVGAAPSEATITSLARVIASDAADEAFQLVATMREKYGLAPRLRSYSPVLAAFRRAGDAGKAYAIEAHMAASGVSPEEPELAALLDVSSRAGDADKVYEYLHKLRQAVDSVSEETAEVVEAWFRSEKAAMAGMPEWNASQVKQAIVANGGGCHRLGWLGTGPWTVQRVRVEADGDCGGCGCQLASVDIDMEETRMFADSVAGLALERETKSNFSQFQDWLEANKEYEAIVDSANIALYQQNFAEGGFSLTQLDAVITELRARYSGKWPLVILHNKRISKLMENSSNRHLIENWRANGALYTSPSGSNDDWYWLYAAIRLNCLLVTNDEMRDHIFELLGSSFFPKWKQRHRVKYTFNKGKAVLMMPSPYSSEIQESELGSWHVPLEEKSGDERIRIWLCILRTGKEPDKAPAVNGIVQEVPPTEASNGVQQRLLENKAESAAGKRKDRD</sequence>
<evidence type="ECO:0000256" key="5">
    <source>
        <dbReference type="ARBA" id="ARBA00022694"/>
    </source>
</evidence>
<proteinExistence type="inferred from homology"/>
<evidence type="ECO:0000256" key="3">
    <source>
        <dbReference type="ARBA" id="ARBA00007626"/>
    </source>
</evidence>
<evidence type="ECO:0000259" key="14">
    <source>
        <dbReference type="Pfam" id="PF16953"/>
    </source>
</evidence>
<dbReference type="InterPro" id="IPR033443">
    <property type="entry name" value="PROP1-like_PPR_dom"/>
</dbReference>
<dbReference type="InterPro" id="IPR031595">
    <property type="entry name" value="PRORP_C"/>
</dbReference>
<keyword evidence="5" id="KW-0819">tRNA processing</keyword>
<evidence type="ECO:0000313" key="16">
    <source>
        <dbReference type="EMBL" id="TVU37014.1"/>
    </source>
</evidence>